<dbReference type="Pfam" id="PF00512">
    <property type="entry name" value="HisKA"/>
    <property type="match status" value="1"/>
</dbReference>
<evidence type="ECO:0000256" key="11">
    <source>
        <dbReference type="PROSITE-ProRule" id="PRU00110"/>
    </source>
</evidence>
<evidence type="ECO:0000256" key="9">
    <source>
        <dbReference type="ARBA" id="ARBA00064003"/>
    </source>
</evidence>
<dbReference type="FunFam" id="3.30.565.10:FF:000010">
    <property type="entry name" value="Sensor histidine kinase RcsC"/>
    <property type="match status" value="1"/>
</dbReference>
<dbReference type="Gene3D" id="3.30.565.10">
    <property type="entry name" value="Histidine kinase-like ATPase, C-terminal domain"/>
    <property type="match status" value="1"/>
</dbReference>
<accession>A0AA91U4E6</accession>
<dbReference type="PROSITE" id="PS50109">
    <property type="entry name" value="HIS_KIN"/>
    <property type="match status" value="1"/>
</dbReference>
<dbReference type="SUPFAM" id="SSF55874">
    <property type="entry name" value="ATPase domain of HSP90 chaperone/DNA topoisomerase II/histidine kinase"/>
    <property type="match status" value="1"/>
</dbReference>
<evidence type="ECO:0000256" key="10">
    <source>
        <dbReference type="ARBA" id="ARBA00068150"/>
    </source>
</evidence>
<feature type="domain" description="Response regulatory" evidence="14">
    <location>
        <begin position="542"/>
        <end position="661"/>
    </location>
</feature>
<dbReference type="InterPro" id="IPR005467">
    <property type="entry name" value="His_kinase_dom"/>
</dbReference>
<evidence type="ECO:0000259" key="14">
    <source>
        <dbReference type="PROSITE" id="PS50110"/>
    </source>
</evidence>
<dbReference type="InterPro" id="IPR036890">
    <property type="entry name" value="HATPase_C_sf"/>
</dbReference>
<keyword evidence="5" id="KW-0547">Nucleotide-binding</keyword>
<evidence type="ECO:0000256" key="3">
    <source>
        <dbReference type="ARBA" id="ARBA00022553"/>
    </source>
</evidence>
<dbReference type="FunFam" id="1.10.287.130:FF:000002">
    <property type="entry name" value="Two-component osmosensing histidine kinase"/>
    <property type="match status" value="1"/>
</dbReference>
<dbReference type="InterPro" id="IPR011006">
    <property type="entry name" value="CheY-like_superfamily"/>
</dbReference>
<dbReference type="Gene3D" id="1.20.120.160">
    <property type="entry name" value="HPT domain"/>
    <property type="match status" value="1"/>
</dbReference>
<reference evidence="17 19" key="2">
    <citation type="submission" date="2018-10" db="EMBL/GenBank/DDBJ databases">
        <title>Complete genome sequence of Pseudomonas pelagia strain Kongs-67.</title>
        <authorList>
            <person name="Sinha R.K."/>
            <person name="Krishnan K."/>
        </authorList>
    </citation>
    <scope>NUCLEOTIDE SEQUENCE [LARGE SCALE GENOMIC DNA]</scope>
    <source>
        <strain evidence="17 19">Kongs-67</strain>
    </source>
</reference>
<dbReference type="SMART" id="SM00448">
    <property type="entry name" value="REC"/>
    <property type="match status" value="2"/>
</dbReference>
<evidence type="ECO:0000256" key="8">
    <source>
        <dbReference type="ARBA" id="ARBA00023012"/>
    </source>
</evidence>
<dbReference type="EMBL" id="NWMT01000063">
    <property type="protein sequence ID" value="PCD00521.1"/>
    <property type="molecule type" value="Genomic_DNA"/>
</dbReference>
<name>A0AA91U4E6_9GAMM</name>
<organism evidence="16 18">
    <name type="scientific">Halopseudomonas pelagia</name>
    <dbReference type="NCBI Taxonomy" id="553151"/>
    <lineage>
        <taxon>Bacteria</taxon>
        <taxon>Pseudomonadati</taxon>
        <taxon>Pseudomonadota</taxon>
        <taxon>Gammaproteobacteria</taxon>
        <taxon>Pseudomonadales</taxon>
        <taxon>Pseudomonadaceae</taxon>
        <taxon>Halopseudomonas</taxon>
    </lineage>
</organism>
<dbReference type="SUPFAM" id="SSF47384">
    <property type="entry name" value="Homodimeric domain of signal transducing histidine kinase"/>
    <property type="match status" value="1"/>
</dbReference>
<sequence length="816" mass="89489">MHRADNTEILYQIALSIGNSLELQSMLKECCTTLLRALNGSALCVMQQQPDHAEWTPILHMPRTAALDGTFEDSTFADIATGHQTSYCLISSKAECHCFSLPGFGVLMLQKRTAQLRPELVISLQQLMAKLALAIHACLYEAELKKQVLSAQSANTAKSQFLANMSHEIRTPMNGVIGMLDLALDSDLPQQQHEQLQLARLSASHLLEIINDVLDLSKIEAGKIEVQPEKTVLLQLVGHVMKSLAPKAWEKQLDFKYALEPGLPCEIMVDAPRLRQVLLNLLGNALKFTQHGTVCLHVGWQTGGDNTGRLRFQIQDTGPGIAADNLSHIFDAFTQIDNASTRQFEGSGLGLAIVRRLTVVLGGEISVTSTRGEGASFYFDIPVLAVPPDPTHLPAARRALLIADDPITRSSLAVMLRTLHINLIEACSGSEGLFLLREAKLADAAFEFLLIEEHMPDTSGSQTIRSVLGEQLLEADRITLILPCNLPETSRSAKRQELIRCLVKPVVIDELQRVVGQRQGQGQGQGQPPTTNAPAKGLPILRVLIVEDNLINRKLTESLLRKAAMHCRCAENGEQAMTMLERESFDLILMDMMMPVMDGMQTIAAIRQRAQQQGLMPVPIIALTANAMKGDRERYLAEDIQGYVSKPVDGPLLIDTIRQLATVRIPHPSPAEYSLENLLLEATQILPAHGISASWAVANRLDLPRILSRLGGDKALLEIITGLFLEDAPGYLQTLEEGIRQQDHDVVARLAHTLKGLAGTFAADDVADTARQLQDQARQNQSAACQQATYARLRQQIVELISALNQIPHSSGRVSV</sequence>
<protein>
    <recommendedName>
        <fullName evidence="10">Sensory/regulatory protein RpfC</fullName>
        <ecNumber evidence="2">2.7.13.3</ecNumber>
    </recommendedName>
</protein>
<dbReference type="PANTHER" id="PTHR45339:SF5">
    <property type="entry name" value="HISTIDINE KINASE"/>
    <property type="match status" value="1"/>
</dbReference>
<dbReference type="InterPro" id="IPR003594">
    <property type="entry name" value="HATPase_dom"/>
</dbReference>
<dbReference type="SMART" id="SM00073">
    <property type="entry name" value="HPT"/>
    <property type="match status" value="1"/>
</dbReference>
<dbReference type="Pfam" id="PF02518">
    <property type="entry name" value="HATPase_c"/>
    <property type="match status" value="1"/>
</dbReference>
<evidence type="ECO:0000256" key="2">
    <source>
        <dbReference type="ARBA" id="ARBA00012438"/>
    </source>
</evidence>
<dbReference type="Proteomes" id="UP000243750">
    <property type="component" value="Unassembled WGS sequence"/>
</dbReference>
<dbReference type="SMART" id="SM00387">
    <property type="entry name" value="HATPase_c"/>
    <property type="match status" value="1"/>
</dbReference>
<dbReference type="EC" id="2.7.13.3" evidence="2"/>
<dbReference type="CDD" id="cd17546">
    <property type="entry name" value="REC_hyHK_CKI1_RcsC-like"/>
    <property type="match status" value="1"/>
</dbReference>
<evidence type="ECO:0000313" key="19">
    <source>
        <dbReference type="Proteomes" id="UP000344571"/>
    </source>
</evidence>
<dbReference type="PRINTS" id="PR00344">
    <property type="entry name" value="BCTRLSENSOR"/>
</dbReference>
<gene>
    <name evidence="16" type="ORF">CO192_04860</name>
    <name evidence="17" type="ORF">EAO82_01825</name>
</gene>
<comment type="subunit">
    <text evidence="9">At low DSF concentrations, interacts with RpfF.</text>
</comment>
<dbReference type="SUPFAM" id="SSF47226">
    <property type="entry name" value="Histidine-containing phosphotransfer domain, HPT domain"/>
    <property type="match status" value="1"/>
</dbReference>
<dbReference type="InterPro" id="IPR004358">
    <property type="entry name" value="Sig_transdc_His_kin-like_C"/>
</dbReference>
<dbReference type="Pfam" id="PF00072">
    <property type="entry name" value="Response_reg"/>
    <property type="match status" value="1"/>
</dbReference>
<keyword evidence="6 17" id="KW-0418">Kinase</keyword>
<evidence type="ECO:0000259" key="13">
    <source>
        <dbReference type="PROSITE" id="PS50109"/>
    </source>
</evidence>
<comment type="catalytic activity">
    <reaction evidence="1">
        <text>ATP + protein L-histidine = ADP + protein N-phospho-L-histidine.</text>
        <dbReference type="EC" id="2.7.13.3"/>
    </reaction>
</comment>
<dbReference type="PANTHER" id="PTHR45339">
    <property type="entry name" value="HYBRID SIGNAL TRANSDUCTION HISTIDINE KINASE J"/>
    <property type="match status" value="1"/>
</dbReference>
<keyword evidence="7" id="KW-0067">ATP-binding</keyword>
<dbReference type="Pfam" id="PF01627">
    <property type="entry name" value="Hpt"/>
    <property type="match status" value="1"/>
</dbReference>
<dbReference type="SUPFAM" id="SSF52172">
    <property type="entry name" value="CheY-like"/>
    <property type="match status" value="2"/>
</dbReference>
<comment type="caution">
    <text evidence="12">Lacks conserved residue(s) required for the propagation of feature annotation.</text>
</comment>
<evidence type="ECO:0000259" key="15">
    <source>
        <dbReference type="PROSITE" id="PS50894"/>
    </source>
</evidence>
<dbReference type="InterPro" id="IPR036097">
    <property type="entry name" value="HisK_dim/P_sf"/>
</dbReference>
<dbReference type="EMBL" id="CP033116">
    <property type="protein sequence ID" value="QFY55224.1"/>
    <property type="molecule type" value="Genomic_DNA"/>
</dbReference>
<feature type="modified residue" description="Phosphohistidine" evidence="11">
    <location>
        <position position="752"/>
    </location>
</feature>
<evidence type="ECO:0000256" key="12">
    <source>
        <dbReference type="PROSITE-ProRule" id="PRU00169"/>
    </source>
</evidence>
<evidence type="ECO:0000256" key="4">
    <source>
        <dbReference type="ARBA" id="ARBA00022679"/>
    </source>
</evidence>
<dbReference type="Gene3D" id="1.10.287.130">
    <property type="match status" value="1"/>
</dbReference>
<reference evidence="16 18" key="1">
    <citation type="submission" date="2017-09" db="EMBL/GenBank/DDBJ databases">
        <title>Bacterial and phytoplankton interrelationship in Kongsfjorden, an Arctic fjord.</title>
        <authorList>
            <person name="Sinha R."/>
            <person name="Krishnan K."/>
        </authorList>
    </citation>
    <scope>NUCLEOTIDE SEQUENCE [LARGE SCALE GENOMIC DNA]</scope>
    <source>
        <strain evidence="16 18">58</strain>
    </source>
</reference>
<dbReference type="AlphaFoldDB" id="A0AA91U4E6"/>
<dbReference type="InterPro" id="IPR001789">
    <property type="entry name" value="Sig_transdc_resp-reg_receiver"/>
</dbReference>
<feature type="domain" description="Response regulatory" evidence="14">
    <location>
        <begin position="398"/>
        <end position="519"/>
    </location>
</feature>
<dbReference type="Gene3D" id="3.40.50.2300">
    <property type="match status" value="2"/>
</dbReference>
<dbReference type="InterPro" id="IPR008207">
    <property type="entry name" value="Sig_transdc_His_kin_Hpt_dom"/>
</dbReference>
<evidence type="ECO:0000313" key="16">
    <source>
        <dbReference type="EMBL" id="PCD00521.1"/>
    </source>
</evidence>
<evidence type="ECO:0000256" key="1">
    <source>
        <dbReference type="ARBA" id="ARBA00000085"/>
    </source>
</evidence>
<keyword evidence="3 12" id="KW-0597">Phosphoprotein</keyword>
<proteinExistence type="predicted"/>
<keyword evidence="4" id="KW-0808">Transferase</keyword>
<dbReference type="Proteomes" id="UP000344571">
    <property type="component" value="Chromosome"/>
</dbReference>
<dbReference type="CDD" id="cd16922">
    <property type="entry name" value="HATPase_EvgS-ArcB-TorS-like"/>
    <property type="match status" value="1"/>
</dbReference>
<dbReference type="GO" id="GO:0005524">
    <property type="term" value="F:ATP binding"/>
    <property type="evidence" value="ECO:0007669"/>
    <property type="project" value="UniProtKB-KW"/>
</dbReference>
<dbReference type="InterPro" id="IPR036641">
    <property type="entry name" value="HPT_dom_sf"/>
</dbReference>
<feature type="domain" description="HPt" evidence="15">
    <location>
        <begin position="713"/>
        <end position="811"/>
    </location>
</feature>
<feature type="modified residue" description="4-aspartylphosphate" evidence="12">
    <location>
        <position position="591"/>
    </location>
</feature>
<keyword evidence="8" id="KW-0902">Two-component regulatory system</keyword>
<evidence type="ECO:0000256" key="6">
    <source>
        <dbReference type="ARBA" id="ARBA00022777"/>
    </source>
</evidence>
<keyword evidence="19" id="KW-1185">Reference proteome</keyword>
<dbReference type="SMART" id="SM00388">
    <property type="entry name" value="HisKA"/>
    <property type="match status" value="1"/>
</dbReference>
<dbReference type="CDD" id="cd00088">
    <property type="entry name" value="HPT"/>
    <property type="match status" value="1"/>
</dbReference>
<evidence type="ECO:0000313" key="17">
    <source>
        <dbReference type="EMBL" id="QFY55224.1"/>
    </source>
</evidence>
<dbReference type="CDD" id="cd00082">
    <property type="entry name" value="HisKA"/>
    <property type="match status" value="1"/>
</dbReference>
<evidence type="ECO:0000256" key="7">
    <source>
        <dbReference type="ARBA" id="ARBA00022840"/>
    </source>
</evidence>
<feature type="domain" description="Histidine kinase" evidence="13">
    <location>
        <begin position="164"/>
        <end position="385"/>
    </location>
</feature>
<dbReference type="PROSITE" id="PS50110">
    <property type="entry name" value="RESPONSE_REGULATORY"/>
    <property type="match status" value="2"/>
</dbReference>
<dbReference type="GO" id="GO:0005886">
    <property type="term" value="C:plasma membrane"/>
    <property type="evidence" value="ECO:0007669"/>
    <property type="project" value="UniProtKB-SubCell"/>
</dbReference>
<evidence type="ECO:0000256" key="5">
    <source>
        <dbReference type="ARBA" id="ARBA00022741"/>
    </source>
</evidence>
<evidence type="ECO:0000313" key="18">
    <source>
        <dbReference type="Proteomes" id="UP000243750"/>
    </source>
</evidence>
<dbReference type="InterPro" id="IPR003661">
    <property type="entry name" value="HisK_dim/P_dom"/>
</dbReference>
<dbReference type="RefSeq" id="WP_096345475.1">
    <property type="nucleotide sequence ID" value="NZ_CP033116.1"/>
</dbReference>
<dbReference type="PROSITE" id="PS50894">
    <property type="entry name" value="HPT"/>
    <property type="match status" value="1"/>
</dbReference>
<dbReference type="GO" id="GO:0000155">
    <property type="term" value="F:phosphorelay sensor kinase activity"/>
    <property type="evidence" value="ECO:0007669"/>
    <property type="project" value="InterPro"/>
</dbReference>